<keyword evidence="8" id="KW-1133">Transmembrane helix</keyword>
<proteinExistence type="inferred from homology"/>
<evidence type="ECO:0000313" key="13">
    <source>
        <dbReference type="Proteomes" id="UP000245609"/>
    </source>
</evidence>
<evidence type="ECO:0000256" key="9">
    <source>
        <dbReference type="ARBA" id="ARBA00023136"/>
    </source>
</evidence>
<keyword evidence="7 11" id="KW-0256">Endoplasmic reticulum</keyword>
<evidence type="ECO:0000256" key="8">
    <source>
        <dbReference type="ARBA" id="ARBA00022989"/>
    </source>
</evidence>
<evidence type="ECO:0000256" key="1">
    <source>
        <dbReference type="ARBA" id="ARBA00004389"/>
    </source>
</evidence>
<dbReference type="NCBIfam" id="NF041549">
    <property type="entry name" value="PssD"/>
    <property type="match status" value="1"/>
</dbReference>
<dbReference type="AlphaFoldDB" id="A0A2T9XY09"/>
<dbReference type="PANTHER" id="PTHR12154:SF4">
    <property type="entry name" value="UDP-N-ACETYLGLUCOSAMINE TRANSFERASE SUBUNIT ALG14 HOMOLOG"/>
    <property type="match status" value="1"/>
</dbReference>
<accession>A0A2T9XY09</accession>
<comment type="subcellular location">
    <subcellularLocation>
        <location evidence="1 11">Endoplasmic reticulum membrane</location>
        <topology evidence="1 11">Single-pass membrane protein</topology>
    </subcellularLocation>
    <subcellularLocation>
        <location evidence="2">Nucleus membrane</location>
        <topology evidence="2">Single-pass membrane protein</topology>
    </subcellularLocation>
</comment>
<dbReference type="Gene3D" id="3.40.50.2000">
    <property type="entry name" value="Glycogen Phosphorylase B"/>
    <property type="match status" value="1"/>
</dbReference>
<gene>
    <name evidence="11" type="primary">ALG14</name>
    <name evidence="12" type="ORF">BB560_007214</name>
</gene>
<comment type="similarity">
    <text evidence="3 11">Belongs to the ALG14 family.</text>
</comment>
<evidence type="ECO:0000256" key="3">
    <source>
        <dbReference type="ARBA" id="ARBA00009731"/>
    </source>
</evidence>
<evidence type="ECO:0000256" key="5">
    <source>
        <dbReference type="ARBA" id="ARBA00017467"/>
    </source>
</evidence>
<comment type="subunit">
    <text evidence="4 11">Heterodimer with ALG13 to form a functional enzyme.</text>
</comment>
<comment type="function">
    <text evidence="11">Involved in protein N-glycosylation. Essential for the second step of the dolichol-linked oligosaccharide pathway. Anchors the catalytic subunit ALG13 to the ER.</text>
</comment>
<protein>
    <recommendedName>
        <fullName evidence="5 11">UDP-N-acetylglucosamine transferase subunit ALG14</fullName>
    </recommendedName>
    <alternativeName>
        <fullName evidence="10 11">Asparagine-linked glycosylation protein 14</fullName>
    </alternativeName>
</protein>
<evidence type="ECO:0000256" key="6">
    <source>
        <dbReference type="ARBA" id="ARBA00022692"/>
    </source>
</evidence>
<keyword evidence="13" id="KW-1185">Reference proteome</keyword>
<comment type="caution">
    <text evidence="12">The sequence shown here is derived from an EMBL/GenBank/DDBJ whole genome shotgun (WGS) entry which is preliminary data.</text>
</comment>
<reference evidence="12 13" key="1">
    <citation type="journal article" date="2018" name="MBio">
        <title>Comparative Genomics Reveals the Core Gene Toolbox for the Fungus-Insect Symbiosis.</title>
        <authorList>
            <person name="Wang Y."/>
            <person name="Stata M."/>
            <person name="Wang W."/>
            <person name="Stajich J.E."/>
            <person name="White M.M."/>
            <person name="Moncalvo J.M."/>
        </authorList>
    </citation>
    <scope>NUCLEOTIDE SEQUENCE [LARGE SCALE GENOMIC DNA]</scope>
    <source>
        <strain evidence="12 13">SC-DP-2</strain>
    </source>
</reference>
<dbReference type="Pfam" id="PF08660">
    <property type="entry name" value="Alg14"/>
    <property type="match status" value="1"/>
</dbReference>
<dbReference type="SUPFAM" id="SSF53756">
    <property type="entry name" value="UDP-Glycosyltransferase/glycogen phosphorylase"/>
    <property type="match status" value="1"/>
</dbReference>
<evidence type="ECO:0000313" key="12">
    <source>
        <dbReference type="EMBL" id="PVU84924.1"/>
    </source>
</evidence>
<evidence type="ECO:0000256" key="4">
    <source>
        <dbReference type="ARBA" id="ARBA00011335"/>
    </source>
</evidence>
<dbReference type="GO" id="GO:0006488">
    <property type="term" value="P:dolichol-linked oligosaccharide biosynthetic process"/>
    <property type="evidence" value="ECO:0007669"/>
    <property type="project" value="InterPro"/>
</dbReference>
<dbReference type="Proteomes" id="UP000245609">
    <property type="component" value="Unassembled WGS sequence"/>
</dbReference>
<dbReference type="STRING" id="133381.A0A2T9XY09"/>
<evidence type="ECO:0000256" key="11">
    <source>
        <dbReference type="RuleBase" id="RU362127"/>
    </source>
</evidence>
<dbReference type="OrthoDB" id="17098at2759"/>
<keyword evidence="9" id="KW-0472">Membrane</keyword>
<organism evidence="12 13">
    <name type="scientific">Smittium megazygosporum</name>
    <dbReference type="NCBI Taxonomy" id="133381"/>
    <lineage>
        <taxon>Eukaryota</taxon>
        <taxon>Fungi</taxon>
        <taxon>Fungi incertae sedis</taxon>
        <taxon>Zoopagomycota</taxon>
        <taxon>Kickxellomycotina</taxon>
        <taxon>Harpellomycetes</taxon>
        <taxon>Harpellales</taxon>
        <taxon>Legeriomycetaceae</taxon>
        <taxon>Smittium</taxon>
    </lineage>
</organism>
<sequence>MLLAVLLLLSCLAILRIILIIPAFEIGKSASPNRKHKKQKALVVLGSGGHTTEMVYILKALGSNYFDKISYIYSIDDSLSSNFIPVPRARKVGQSFSTSVFSTLYAFVFSIKAVFSEKPDIIICNGPSICVPVVFASYILKMTRTIYIESFARVKSLSLSGKILYPLSDKFVVQWKYLSEKYPKAEFRGFLV</sequence>
<name>A0A2T9XY09_9FUNG</name>
<dbReference type="InterPro" id="IPR013969">
    <property type="entry name" value="Oligosacch_biosynth_Alg14"/>
</dbReference>
<evidence type="ECO:0000256" key="2">
    <source>
        <dbReference type="ARBA" id="ARBA00004590"/>
    </source>
</evidence>
<evidence type="ECO:0000256" key="10">
    <source>
        <dbReference type="ARBA" id="ARBA00032062"/>
    </source>
</evidence>
<dbReference type="GO" id="GO:0031965">
    <property type="term" value="C:nuclear membrane"/>
    <property type="evidence" value="ECO:0007669"/>
    <property type="project" value="UniProtKB-SubCell"/>
</dbReference>
<dbReference type="PANTHER" id="PTHR12154">
    <property type="entry name" value="GLYCOSYL TRANSFERASE-RELATED"/>
    <property type="match status" value="1"/>
</dbReference>
<dbReference type="GO" id="GO:0004577">
    <property type="term" value="F:N-acetylglucosaminyldiphosphodolichol N-acetylglucosaminyltransferase activity"/>
    <property type="evidence" value="ECO:0007669"/>
    <property type="project" value="TreeGrafter"/>
</dbReference>
<keyword evidence="6" id="KW-0812">Transmembrane</keyword>
<dbReference type="EMBL" id="MBFS01003778">
    <property type="protein sequence ID" value="PVU84924.1"/>
    <property type="molecule type" value="Genomic_DNA"/>
</dbReference>
<dbReference type="GO" id="GO:0043541">
    <property type="term" value="C:UDP-N-acetylglucosamine transferase complex"/>
    <property type="evidence" value="ECO:0007669"/>
    <property type="project" value="TreeGrafter"/>
</dbReference>
<evidence type="ECO:0000256" key="7">
    <source>
        <dbReference type="ARBA" id="ARBA00022824"/>
    </source>
</evidence>